<dbReference type="InterPro" id="IPR039877">
    <property type="entry name" value="TMEM131-like"/>
</dbReference>
<evidence type="ECO:0000313" key="5">
    <source>
        <dbReference type="EMBL" id="KAF0730636.1"/>
    </source>
</evidence>
<protein>
    <submittedName>
        <fullName evidence="5">Uncharacterized protein</fullName>
    </submittedName>
</protein>
<dbReference type="EMBL" id="VJMJ01000153">
    <property type="protein sequence ID" value="KAF0730636.1"/>
    <property type="molecule type" value="Genomic_DNA"/>
</dbReference>
<dbReference type="VEuPathDB" id="FungiDB:AeMF1_009668"/>
<dbReference type="Pfam" id="PF12371">
    <property type="entry name" value="TMEM131_like_N"/>
    <property type="match status" value="1"/>
</dbReference>
<evidence type="ECO:0000256" key="1">
    <source>
        <dbReference type="SAM" id="MobiDB-lite"/>
    </source>
</evidence>
<feature type="chain" id="PRO_5026075792" evidence="2">
    <location>
        <begin position="25"/>
        <end position="1588"/>
    </location>
</feature>
<feature type="compositionally biased region" description="Acidic residues" evidence="1">
    <location>
        <begin position="1408"/>
        <end position="1435"/>
    </location>
</feature>
<feature type="region of interest" description="Disordered" evidence="1">
    <location>
        <begin position="1324"/>
        <end position="1343"/>
    </location>
</feature>
<organism evidence="5 6">
    <name type="scientific">Aphanomyces euteiches</name>
    <dbReference type="NCBI Taxonomy" id="100861"/>
    <lineage>
        <taxon>Eukaryota</taxon>
        <taxon>Sar</taxon>
        <taxon>Stramenopiles</taxon>
        <taxon>Oomycota</taxon>
        <taxon>Saprolegniomycetes</taxon>
        <taxon>Saprolegniales</taxon>
        <taxon>Verrucalvaceae</taxon>
        <taxon>Aphanomyces</taxon>
    </lineage>
</organism>
<dbReference type="PANTHER" id="PTHR22050:SF0">
    <property type="entry name" value="TRANSMEMBRANE PROTEIN 131 HOMOLOG"/>
    <property type="match status" value="1"/>
</dbReference>
<feature type="compositionally biased region" description="Basic and acidic residues" evidence="1">
    <location>
        <begin position="1375"/>
        <end position="1390"/>
    </location>
</feature>
<keyword evidence="2" id="KW-0732">Signal</keyword>
<keyword evidence="6" id="KW-1185">Reference proteome</keyword>
<gene>
    <name evidence="5" type="ORF">Ae201684_012055</name>
</gene>
<reference evidence="5 6" key="1">
    <citation type="submission" date="2019-07" db="EMBL/GenBank/DDBJ databases">
        <title>Genomics analysis of Aphanomyces spp. identifies a new class of oomycete effector associated with host adaptation.</title>
        <authorList>
            <person name="Gaulin E."/>
        </authorList>
    </citation>
    <scope>NUCLEOTIDE SEQUENCE [LARGE SCALE GENOMIC DNA]</scope>
    <source>
        <strain evidence="5 6">ATCC 201684</strain>
    </source>
</reference>
<evidence type="ECO:0000313" key="6">
    <source>
        <dbReference type="Proteomes" id="UP000481153"/>
    </source>
</evidence>
<dbReference type="InterPro" id="IPR022113">
    <property type="entry name" value="TMEM131L_N"/>
</dbReference>
<feature type="signal peptide" evidence="2">
    <location>
        <begin position="1"/>
        <end position="24"/>
    </location>
</feature>
<feature type="compositionally biased region" description="Basic and acidic residues" evidence="1">
    <location>
        <begin position="1281"/>
        <end position="1290"/>
    </location>
</feature>
<evidence type="ECO:0000256" key="2">
    <source>
        <dbReference type="SAM" id="SignalP"/>
    </source>
</evidence>
<proteinExistence type="predicted"/>
<dbReference type="PANTHER" id="PTHR22050">
    <property type="entry name" value="RW1 PROTEIN HOMOLOG"/>
    <property type="match status" value="1"/>
</dbReference>
<evidence type="ECO:0000259" key="3">
    <source>
        <dbReference type="Pfam" id="PF12371"/>
    </source>
</evidence>
<feature type="compositionally biased region" description="Acidic residues" evidence="1">
    <location>
        <begin position="1365"/>
        <end position="1374"/>
    </location>
</feature>
<dbReference type="GO" id="GO:0016020">
    <property type="term" value="C:membrane"/>
    <property type="evidence" value="ECO:0007669"/>
    <property type="project" value="TreeGrafter"/>
</dbReference>
<evidence type="ECO:0000259" key="4">
    <source>
        <dbReference type="Pfam" id="PF24495"/>
    </source>
</evidence>
<dbReference type="Pfam" id="PF24495">
    <property type="entry name" value="Ig_TMEM131_2"/>
    <property type="match status" value="1"/>
</dbReference>
<feature type="domain" description="TMEM131 second Ig-like" evidence="4">
    <location>
        <begin position="234"/>
        <end position="321"/>
    </location>
</feature>
<feature type="region of interest" description="Disordered" evidence="1">
    <location>
        <begin position="1361"/>
        <end position="1436"/>
    </location>
</feature>
<dbReference type="Proteomes" id="UP000481153">
    <property type="component" value="Unassembled WGS sequence"/>
</dbReference>
<dbReference type="InterPro" id="IPR056311">
    <property type="entry name" value="TMEM131_Ig_2"/>
</dbReference>
<name>A0A6G0WT68_9STRA</name>
<sequence length="1588" mass="173245">MARLLPSVFHYLFPLILLASTTVASLDSTDFARAPLLQYDDLYASILAFDKEQVQPKPLPETQNVNVWLGGLQYKSRMTFPATNPRMAAASGRGRHDVLSNNPSSSASTMWRVRSSREFGFGDTQIVRISPSGLDFGTQETCLPALLSVEITYVASADEDDDEPFWITGVSIPDNQFLLSDVFSPRLIKPGESTTFHILYLPRQTGPAHATVMLQTSLGDIPYHVRGHGVLNKYRIQEYTATIPAGVRFDPLLHLHNPFDEDLHIKEIFTTEDFVHMSLPLNTSTGLPPRVWVLDPLETKPVVQLHFLSATPGHYNAYVRIETDHDNLIVPVYLIVLAEGLHLDVGGRGHSSSSLDFGFLIHDDEEHSISVDFVNTASVPILVQGVSLQAHDHRIAVVIQGSHSVAPRSRIKHAMVVSYQSSDTGTFQGLLTVHTNDTVSGDLSLPYSATRLVGGLIYSPSQVVFSASANNSLHEIILTNSFSVPVALEDIAVTDAAIVALHNFTQGAVASPGASWPPILIERPPSPHDNIVWTTSLLVETNISRHAVPVSVATNLLVVNGSHRLVQKSQAEFTIEFGKTAMSGVRHEAINMTNLNPVAISIAGIESNDPSIQLSIERMQPNFAASIEAHEANPDSTSAADAATGEDDLSNEIPPGHTLTLIVHVTPTSHPTGDLSFTIFTQHESIRFHVQYIPVQGTVAPTRRKLRTSLPLFPGRGELLPLVLESTFDHPVPISAIRVSDRRVQIISQAVEVAPHGKTTVAQLLVSPAYALGCASRDKFADCMFPLPIGHKPATLSGFGEPVTSADVAAHYDRVQRLSELQAAGHNAVDIKVMVYTDIVAIPPVIIRMSIDRPVVMTSSTVEMPLTHVNQTSEAWVSVMNPSNITIDVALALDKDDSREFYSCLSPTSSPSLAASCRRDWEANRCLSSPGFFIAAVDKVALPPGESTLLGPIVFAPKVDKEYVGRLYLRNTLSHIEPITIRARGGHGRAVVVQNEPILSRGKPELLTIANQGELPLEIFGIQCDQCLDCDNNSVGFCVTPTTTSWPKTLGPGAATSINISYVSSCYVSQEQDKFVLATSSGVLNVTLFGFVADPTKECLGWHRYSWTYKGFCILLWSLCGVVTTHILVYTIQSIVVDLRDNGTTPECDFGYHPRAMPAKSKSLAIPIDTPFPESLERELDALEADVVESFTFAPIRSPAVQRLLNERTAKAKPVVKKKKPKKDPAIVAEPEMNQTIDTLPPLIVEEEQTTKHVEEPVTTPKEGSQSKYVADNDAGSSSDNDERDRERTETIASDEDDDEIVVIRRALSEPLKETIVEEKEMALVEETTKVEPKEGMPTEPSMEHDVVALDPPLEVVDEGFVSNDVDDEADEDADVNHDAADGLEEHGDGDIEATDELKQSGNGQDVAVDDVEASEEDDDEDDSTEVNSGDDEAVVDNIPRERCDNTILLEEIDQLMQEVHSEQLELASAHAVLPSQAPLVKAPPGFSPADADPLAVSRTYSHMQEQAFWESNPFDAPLSLFGSAYFTGNSPGFIGSHRFSNLSRPGTRLFQHDSASHLASLGGQEIPFETSTKLFLDDEAARGTTFW</sequence>
<feature type="domain" description="Transmembrane protein 131-like N-terminal" evidence="3">
    <location>
        <begin position="127"/>
        <end position="216"/>
    </location>
</feature>
<feature type="region of interest" description="Disordered" evidence="1">
    <location>
        <begin position="1249"/>
        <end position="1298"/>
    </location>
</feature>
<comment type="caution">
    <text evidence="5">The sequence shown here is derived from an EMBL/GenBank/DDBJ whole genome shotgun (WGS) entry which is preliminary data.</text>
</comment>
<accession>A0A6G0WT68</accession>